<name>A0ABV7JH41_9SPHI</name>
<comment type="caution">
    <text evidence="2">The sequence shown here is derived from an EMBL/GenBank/DDBJ whole genome shotgun (WGS) entry which is preliminary data.</text>
</comment>
<feature type="signal peptide" evidence="1">
    <location>
        <begin position="1"/>
        <end position="25"/>
    </location>
</feature>
<evidence type="ECO:0000313" key="2">
    <source>
        <dbReference type="EMBL" id="MFC3196031.1"/>
    </source>
</evidence>
<dbReference type="RefSeq" id="WP_379018342.1">
    <property type="nucleotide sequence ID" value="NZ_JBHRTA010000003.1"/>
</dbReference>
<sequence>MKRHNICLLTLMGFFSLTLTSSCNKDTSAPLDEETPAVFGEPVAKPKGQPTANAVSAVIGTAGGILRFSEAVKVEVLPGAVAQPTTFAIQPIANTLDDGSTAQAFRLTPEGVQFKKPIKVSFLYNPDNEQNTRTRMVAFQRNDGVWCGVPTVLDEQQHTLTVETNHFSDWVWFDQLSLRREKATAAAGETVNLKLMEQVLGALMPSRSIDSVPLAAMDDIGLSKDVTVSGWKILSGPGKLEPKVNTHLLHGDAIYTAPTMVNEATDVEIQVEVESKNGYISDPASPNGRRKFGKMILFTTIRLVPENFVQLKLNGTDQGLPQTGDARIVNGSLYIRANNERINLTLQCNGTEPGTYIGGFGTNRSFLSLARSQGQTRRFFNNFYRSCETEEEVFNGTAVISTAGDYIEGTFTGSLFPIDVQNCDLPEATAVELKFKIKRN</sequence>
<dbReference type="PROSITE" id="PS51257">
    <property type="entry name" value="PROKAR_LIPOPROTEIN"/>
    <property type="match status" value="1"/>
</dbReference>
<keyword evidence="3" id="KW-1185">Reference proteome</keyword>
<gene>
    <name evidence="2" type="ORF">ACFOET_00260</name>
</gene>
<dbReference type="EMBL" id="JBHRTA010000003">
    <property type="protein sequence ID" value="MFC3196031.1"/>
    <property type="molecule type" value="Genomic_DNA"/>
</dbReference>
<evidence type="ECO:0008006" key="4">
    <source>
        <dbReference type="Google" id="ProtNLM"/>
    </source>
</evidence>
<evidence type="ECO:0000313" key="3">
    <source>
        <dbReference type="Proteomes" id="UP001595526"/>
    </source>
</evidence>
<proteinExistence type="predicted"/>
<organism evidence="2 3">
    <name type="scientific">Parapedobacter deserti</name>
    <dbReference type="NCBI Taxonomy" id="1912957"/>
    <lineage>
        <taxon>Bacteria</taxon>
        <taxon>Pseudomonadati</taxon>
        <taxon>Bacteroidota</taxon>
        <taxon>Sphingobacteriia</taxon>
        <taxon>Sphingobacteriales</taxon>
        <taxon>Sphingobacteriaceae</taxon>
        <taxon>Parapedobacter</taxon>
    </lineage>
</organism>
<dbReference type="Gene3D" id="2.60.220.30">
    <property type="match status" value="1"/>
</dbReference>
<evidence type="ECO:0000256" key="1">
    <source>
        <dbReference type="SAM" id="SignalP"/>
    </source>
</evidence>
<feature type="chain" id="PRO_5045337198" description="ZU5 domain-containing protein" evidence="1">
    <location>
        <begin position="26"/>
        <end position="440"/>
    </location>
</feature>
<accession>A0ABV7JH41</accession>
<keyword evidence="1" id="KW-0732">Signal</keyword>
<protein>
    <recommendedName>
        <fullName evidence="4">ZU5 domain-containing protein</fullName>
    </recommendedName>
</protein>
<reference evidence="3" key="1">
    <citation type="journal article" date="2019" name="Int. J. Syst. Evol. Microbiol.">
        <title>The Global Catalogue of Microorganisms (GCM) 10K type strain sequencing project: providing services to taxonomists for standard genome sequencing and annotation.</title>
        <authorList>
            <consortium name="The Broad Institute Genomics Platform"/>
            <consortium name="The Broad Institute Genome Sequencing Center for Infectious Disease"/>
            <person name="Wu L."/>
            <person name="Ma J."/>
        </authorList>
    </citation>
    <scope>NUCLEOTIDE SEQUENCE [LARGE SCALE GENOMIC DNA]</scope>
    <source>
        <strain evidence="3">KCTC 52416</strain>
    </source>
</reference>
<dbReference type="Proteomes" id="UP001595526">
    <property type="component" value="Unassembled WGS sequence"/>
</dbReference>